<evidence type="ECO:0000256" key="2">
    <source>
        <dbReference type="PROSITE-ProRule" id="PRU00035"/>
    </source>
</evidence>
<evidence type="ECO:0000259" key="3">
    <source>
        <dbReference type="PROSITE" id="PS50014"/>
    </source>
</evidence>
<dbReference type="PROSITE" id="PS50014">
    <property type="entry name" value="BROMODOMAIN_2"/>
    <property type="match status" value="1"/>
</dbReference>
<dbReference type="CDD" id="cd04369">
    <property type="entry name" value="Bromodomain"/>
    <property type="match status" value="1"/>
</dbReference>
<dbReference type="SUPFAM" id="SSF47370">
    <property type="entry name" value="Bromodomain"/>
    <property type="match status" value="1"/>
</dbReference>
<keyword evidence="1 2" id="KW-0103">Bromodomain</keyword>
<sequence>MNNVEKDFCLDFTKKLIKCELSIPFVHPVDRNADYAPAYFRIIDHPMDLTTVKTKIIDGKYKSSNEWHADINLIWKNAVTFNKKPSPIYYVADFLQKKCDRHLAKIPKTKQDLLLMKLEKVNNKMTKLLAFDMAEHSSVLKVDPKLLQANTFSSL</sequence>
<organism evidence="4 5">
    <name type="scientific">Tritrichomonas musculus</name>
    <dbReference type="NCBI Taxonomy" id="1915356"/>
    <lineage>
        <taxon>Eukaryota</taxon>
        <taxon>Metamonada</taxon>
        <taxon>Parabasalia</taxon>
        <taxon>Tritrichomonadida</taxon>
        <taxon>Tritrichomonadidae</taxon>
        <taxon>Tritrichomonas</taxon>
    </lineage>
</organism>
<evidence type="ECO:0000256" key="1">
    <source>
        <dbReference type="ARBA" id="ARBA00023117"/>
    </source>
</evidence>
<name>A0ABR2LA41_9EUKA</name>
<protein>
    <recommendedName>
        <fullName evidence="3">Bromo domain-containing protein</fullName>
    </recommendedName>
</protein>
<feature type="domain" description="Bromo" evidence="3">
    <location>
        <begin position="17"/>
        <end position="89"/>
    </location>
</feature>
<gene>
    <name evidence="4" type="ORF">M9Y10_002525</name>
</gene>
<reference evidence="4 5" key="1">
    <citation type="submission" date="2024-04" db="EMBL/GenBank/DDBJ databases">
        <title>Tritrichomonas musculus Genome.</title>
        <authorList>
            <person name="Alves-Ferreira E."/>
            <person name="Grigg M."/>
            <person name="Lorenzi H."/>
            <person name="Galac M."/>
        </authorList>
    </citation>
    <scope>NUCLEOTIDE SEQUENCE [LARGE SCALE GENOMIC DNA]</scope>
    <source>
        <strain evidence="4 5">EAF2021</strain>
    </source>
</reference>
<keyword evidence="5" id="KW-1185">Reference proteome</keyword>
<dbReference type="InterPro" id="IPR001487">
    <property type="entry name" value="Bromodomain"/>
</dbReference>
<dbReference type="SMART" id="SM00297">
    <property type="entry name" value="BROMO"/>
    <property type="match status" value="1"/>
</dbReference>
<dbReference type="PANTHER" id="PTHR45926">
    <property type="entry name" value="OSJNBA0053K19.4 PROTEIN"/>
    <property type="match status" value="1"/>
</dbReference>
<evidence type="ECO:0000313" key="5">
    <source>
        <dbReference type="Proteomes" id="UP001470230"/>
    </source>
</evidence>
<comment type="caution">
    <text evidence="4">The sequence shown here is derived from an EMBL/GenBank/DDBJ whole genome shotgun (WGS) entry which is preliminary data.</text>
</comment>
<dbReference type="InterPro" id="IPR036427">
    <property type="entry name" value="Bromodomain-like_sf"/>
</dbReference>
<dbReference type="PRINTS" id="PR00503">
    <property type="entry name" value="BROMODOMAIN"/>
</dbReference>
<dbReference type="Proteomes" id="UP001470230">
    <property type="component" value="Unassembled WGS sequence"/>
</dbReference>
<accession>A0ABR2LA41</accession>
<evidence type="ECO:0000313" key="4">
    <source>
        <dbReference type="EMBL" id="KAK8900202.1"/>
    </source>
</evidence>
<dbReference type="Pfam" id="PF00439">
    <property type="entry name" value="Bromodomain"/>
    <property type="match status" value="1"/>
</dbReference>
<dbReference type="Gene3D" id="1.20.920.10">
    <property type="entry name" value="Bromodomain-like"/>
    <property type="match status" value="1"/>
</dbReference>
<proteinExistence type="predicted"/>
<dbReference type="EMBL" id="JAPFFF010000001">
    <property type="protein sequence ID" value="KAK8900202.1"/>
    <property type="molecule type" value="Genomic_DNA"/>
</dbReference>